<dbReference type="SUPFAM" id="SSF55729">
    <property type="entry name" value="Acyl-CoA N-acyltransferases (Nat)"/>
    <property type="match status" value="1"/>
</dbReference>
<accession>A0ABU3QKG1</accession>
<protein>
    <submittedName>
        <fullName evidence="2">GNAT family protein</fullName>
        <ecNumber evidence="2">2.-.-.-</ecNumber>
    </submittedName>
</protein>
<keyword evidence="2" id="KW-0808">Transferase</keyword>
<organism evidence="2 3">
    <name type="scientific">Streptomyces tamarix</name>
    <dbReference type="NCBI Taxonomy" id="3078565"/>
    <lineage>
        <taxon>Bacteria</taxon>
        <taxon>Bacillati</taxon>
        <taxon>Actinomycetota</taxon>
        <taxon>Actinomycetes</taxon>
        <taxon>Kitasatosporales</taxon>
        <taxon>Streptomycetaceae</taxon>
        <taxon>Streptomyces</taxon>
    </lineage>
</organism>
<dbReference type="InterPro" id="IPR000182">
    <property type="entry name" value="GNAT_dom"/>
</dbReference>
<dbReference type="EC" id="2.-.-.-" evidence="2"/>
<dbReference type="InterPro" id="IPR016181">
    <property type="entry name" value="Acyl_CoA_acyltransferase"/>
</dbReference>
<dbReference type="Gene3D" id="3.40.630.30">
    <property type="match status" value="1"/>
</dbReference>
<evidence type="ECO:0000313" key="3">
    <source>
        <dbReference type="Proteomes" id="UP001250181"/>
    </source>
</evidence>
<feature type="domain" description="N-acetyltransferase" evidence="1">
    <location>
        <begin position="7"/>
        <end position="172"/>
    </location>
</feature>
<dbReference type="PANTHER" id="PTHR43441">
    <property type="entry name" value="RIBOSOMAL-PROTEIN-SERINE ACETYLTRANSFERASE"/>
    <property type="match status" value="1"/>
</dbReference>
<dbReference type="Pfam" id="PF13302">
    <property type="entry name" value="Acetyltransf_3"/>
    <property type="match status" value="1"/>
</dbReference>
<reference evidence="2 3" key="1">
    <citation type="submission" date="2023-09" db="EMBL/GenBank/DDBJ databases">
        <title>Streptomyces sp. nov.: A antagonism against Alternaria gaisen Producing Streptochlin, Isolated from Tamarix root soil.</title>
        <authorList>
            <person name="Chen Y."/>
        </authorList>
    </citation>
    <scope>NUCLEOTIDE SEQUENCE [LARGE SCALE GENOMIC DNA]</scope>
    <source>
        <strain evidence="2 3">TRM76323</strain>
    </source>
</reference>
<evidence type="ECO:0000259" key="1">
    <source>
        <dbReference type="PROSITE" id="PS51186"/>
    </source>
</evidence>
<dbReference type="GO" id="GO:0016740">
    <property type="term" value="F:transferase activity"/>
    <property type="evidence" value="ECO:0007669"/>
    <property type="project" value="UniProtKB-KW"/>
</dbReference>
<name>A0ABU3QKG1_9ACTN</name>
<dbReference type="EMBL" id="JAWCTQ010000015">
    <property type="protein sequence ID" value="MDT9683249.1"/>
    <property type="molecule type" value="Genomic_DNA"/>
</dbReference>
<dbReference type="PROSITE" id="PS51186">
    <property type="entry name" value="GNAT"/>
    <property type="match status" value="1"/>
</dbReference>
<keyword evidence="3" id="KW-1185">Reference proteome</keyword>
<proteinExistence type="predicted"/>
<dbReference type="InterPro" id="IPR051908">
    <property type="entry name" value="Ribosomal_N-acetyltransferase"/>
</dbReference>
<comment type="caution">
    <text evidence="2">The sequence shown here is derived from an EMBL/GenBank/DDBJ whole genome shotgun (WGS) entry which is preliminary data.</text>
</comment>
<dbReference type="RefSeq" id="WP_315878319.1">
    <property type="nucleotide sequence ID" value="NZ_JAWCTQ010000015.1"/>
</dbReference>
<gene>
    <name evidence="2" type="ORF">RND61_14370</name>
</gene>
<sequence length="176" mass="18879">MLRGEKAGLRARHDDDGPVLHAELYDDVVTRSGASSKPWVPIPVGSADSPYAGPGTGETRVPFSVVELASGELAGEALLWGIDPHNRLAHLGISLRPAFRGRGLATDAVRVLCTYGFAVRGMWRLQIEALADNVPMIAAAKRAGFTVEGTLRRSAWVHGRFVDEVVLGLLAEEWAA</sequence>
<evidence type="ECO:0000313" key="2">
    <source>
        <dbReference type="EMBL" id="MDT9683249.1"/>
    </source>
</evidence>
<dbReference type="PANTHER" id="PTHR43441:SF11">
    <property type="entry name" value="RIBOSOMAL-PROTEIN-SERINE ACETYLTRANSFERASE"/>
    <property type="match status" value="1"/>
</dbReference>
<dbReference type="Proteomes" id="UP001250181">
    <property type="component" value="Unassembled WGS sequence"/>
</dbReference>